<evidence type="ECO:0000256" key="2">
    <source>
        <dbReference type="ARBA" id="ARBA00006668"/>
    </source>
</evidence>
<keyword evidence="4" id="KW-0496">Mitochondrion</keyword>
<dbReference type="EMBL" id="UYRU01052678">
    <property type="protein sequence ID" value="VDN11975.1"/>
    <property type="molecule type" value="Genomic_DNA"/>
</dbReference>
<organism evidence="9 10">
    <name type="scientific">Dibothriocephalus latus</name>
    <name type="common">Fish tapeworm</name>
    <name type="synonym">Diphyllobothrium latum</name>
    <dbReference type="NCBI Taxonomy" id="60516"/>
    <lineage>
        <taxon>Eukaryota</taxon>
        <taxon>Metazoa</taxon>
        <taxon>Spiralia</taxon>
        <taxon>Lophotrochozoa</taxon>
        <taxon>Platyhelminthes</taxon>
        <taxon>Cestoda</taxon>
        <taxon>Eucestoda</taxon>
        <taxon>Diphyllobothriidea</taxon>
        <taxon>Diphyllobothriidae</taxon>
        <taxon>Dibothriocephalus</taxon>
    </lineage>
</organism>
<evidence type="ECO:0000256" key="7">
    <source>
        <dbReference type="ARBA" id="ARBA00035438"/>
    </source>
</evidence>
<comment type="similarity">
    <text evidence="2">Belongs to the bacterial ribosomal protein bS16 family.</text>
</comment>
<accession>A0A3P7L3M7</accession>
<gene>
    <name evidence="9" type="ORF">DILT_LOCUS7806</name>
</gene>
<dbReference type="InterPro" id="IPR000307">
    <property type="entry name" value="Ribosomal_bS16"/>
</dbReference>
<dbReference type="FunFam" id="3.30.1320.10:FF:000004">
    <property type="entry name" value="28S ribosomal protein S16, mitochondrial"/>
    <property type="match status" value="1"/>
</dbReference>
<dbReference type="GO" id="GO:0005763">
    <property type="term" value="C:mitochondrial small ribosomal subunit"/>
    <property type="evidence" value="ECO:0007669"/>
    <property type="project" value="TreeGrafter"/>
</dbReference>
<dbReference type="GO" id="GO:0005743">
    <property type="term" value="C:mitochondrial inner membrane"/>
    <property type="evidence" value="ECO:0007669"/>
    <property type="project" value="UniProtKB-ARBA"/>
</dbReference>
<keyword evidence="5" id="KW-0687">Ribonucleoprotein</keyword>
<dbReference type="OrthoDB" id="407221at2759"/>
<feature type="region of interest" description="Disordered" evidence="8">
    <location>
        <begin position="190"/>
        <end position="232"/>
    </location>
</feature>
<dbReference type="Gene3D" id="3.30.1320.10">
    <property type="match status" value="1"/>
</dbReference>
<dbReference type="AlphaFoldDB" id="A0A3P7L3M7"/>
<evidence type="ECO:0000256" key="1">
    <source>
        <dbReference type="ARBA" id="ARBA00004173"/>
    </source>
</evidence>
<evidence type="ECO:0000256" key="6">
    <source>
        <dbReference type="ARBA" id="ARBA00035263"/>
    </source>
</evidence>
<dbReference type="SUPFAM" id="SSF54565">
    <property type="entry name" value="Ribosomal protein S16"/>
    <property type="match status" value="1"/>
</dbReference>
<evidence type="ECO:0000256" key="4">
    <source>
        <dbReference type="ARBA" id="ARBA00023128"/>
    </source>
</evidence>
<comment type="subcellular location">
    <subcellularLocation>
        <location evidence="1">Mitochondrion</location>
    </subcellularLocation>
</comment>
<evidence type="ECO:0000313" key="10">
    <source>
        <dbReference type="Proteomes" id="UP000281553"/>
    </source>
</evidence>
<protein>
    <recommendedName>
        <fullName evidence="6">Small ribosomal subunit protein bS16m</fullName>
    </recommendedName>
    <alternativeName>
        <fullName evidence="7">28S ribosomal protein S16, mitochondrial</fullName>
    </alternativeName>
</protein>
<dbReference type="GO" id="GO:0003735">
    <property type="term" value="F:structural constituent of ribosome"/>
    <property type="evidence" value="ECO:0007669"/>
    <property type="project" value="InterPro"/>
</dbReference>
<evidence type="ECO:0000256" key="5">
    <source>
        <dbReference type="ARBA" id="ARBA00023274"/>
    </source>
</evidence>
<keyword evidence="3" id="KW-0689">Ribosomal protein</keyword>
<evidence type="ECO:0000256" key="8">
    <source>
        <dbReference type="SAM" id="MobiDB-lite"/>
    </source>
</evidence>
<dbReference type="NCBIfam" id="TIGR00002">
    <property type="entry name" value="S16"/>
    <property type="match status" value="1"/>
</dbReference>
<proteinExistence type="inferred from homology"/>
<dbReference type="PANTHER" id="PTHR12919">
    <property type="entry name" value="30S RIBOSOMAL PROTEIN S16"/>
    <property type="match status" value="1"/>
</dbReference>
<sequence length="253" mass="28577">MSLFLKPILPSTFGSSLTPCSVRFLRKIAAARLRKLIATENEKTRDLIVPGPEKSSTWWAPIPTDPQKKIVGIRPVRPLPQLRIAMVREGCTNRPFYTIQVKYNQTHSKDQGIEQLGSWDPFPNNIYGEQLVGLNVNRIFFWMAQGAEPTKRVAELLGLAGVLPVHPHSYLVAHRARLALAKRLQENQEQEAKKATEVSEEAVLPSEEKEEASSPTKADSGGESDAEEDLLNRPDALWRRQRFAPTWWRHGLV</sequence>
<evidence type="ECO:0000313" key="9">
    <source>
        <dbReference type="EMBL" id="VDN11975.1"/>
    </source>
</evidence>
<dbReference type="Pfam" id="PF00886">
    <property type="entry name" value="Ribosomal_S16"/>
    <property type="match status" value="1"/>
</dbReference>
<keyword evidence="10" id="KW-1185">Reference proteome</keyword>
<dbReference type="Proteomes" id="UP000281553">
    <property type="component" value="Unassembled WGS sequence"/>
</dbReference>
<name>A0A3P7L3M7_DIBLA</name>
<evidence type="ECO:0000256" key="3">
    <source>
        <dbReference type="ARBA" id="ARBA00022980"/>
    </source>
</evidence>
<dbReference type="InterPro" id="IPR023803">
    <property type="entry name" value="Ribosomal_bS16_dom_sf"/>
</dbReference>
<reference evidence="9 10" key="1">
    <citation type="submission" date="2018-11" db="EMBL/GenBank/DDBJ databases">
        <authorList>
            <consortium name="Pathogen Informatics"/>
        </authorList>
    </citation>
    <scope>NUCLEOTIDE SEQUENCE [LARGE SCALE GENOMIC DNA]</scope>
</reference>
<dbReference type="GO" id="GO:0032543">
    <property type="term" value="P:mitochondrial translation"/>
    <property type="evidence" value="ECO:0007669"/>
    <property type="project" value="TreeGrafter"/>
</dbReference>
<dbReference type="PANTHER" id="PTHR12919:SF20">
    <property type="entry name" value="SMALL RIBOSOMAL SUBUNIT PROTEIN BS16M"/>
    <property type="match status" value="1"/>
</dbReference>